<feature type="region of interest" description="Disordered" evidence="9">
    <location>
        <begin position="144"/>
        <end position="165"/>
    </location>
</feature>
<feature type="binding site" evidence="8">
    <location>
        <position position="194"/>
    </location>
    <ligand>
        <name>[4Fe-4S] cluster</name>
        <dbReference type="ChEBI" id="CHEBI:49883"/>
        <label>2</label>
        <note>4Fe-4S-S-AdoMet</note>
    </ligand>
</feature>
<evidence type="ECO:0000259" key="10">
    <source>
        <dbReference type="PROSITE" id="PS51449"/>
    </source>
</evidence>
<evidence type="ECO:0000313" key="12">
    <source>
        <dbReference type="EMBL" id="RLP12919.1"/>
    </source>
</evidence>
<dbReference type="EMBL" id="RCIW01000001">
    <property type="protein sequence ID" value="RLP12919.1"/>
    <property type="molecule type" value="Genomic_DNA"/>
</dbReference>
<organism evidence="12 13">
    <name type="scientific">Propionibacterium australiense</name>
    <dbReference type="NCBI Taxonomy" id="119981"/>
    <lineage>
        <taxon>Bacteria</taxon>
        <taxon>Bacillati</taxon>
        <taxon>Actinomycetota</taxon>
        <taxon>Actinomycetes</taxon>
        <taxon>Propionibacteriales</taxon>
        <taxon>Propionibacteriaceae</taxon>
        <taxon>Propionibacterium</taxon>
    </lineage>
</organism>
<comment type="similarity">
    <text evidence="8">Belongs to the methylthiotransferase family. RimO subfamily.</text>
</comment>
<feature type="domain" description="Radical SAM core" evidence="11">
    <location>
        <begin position="173"/>
        <end position="404"/>
    </location>
</feature>
<name>A0A8B3FQ18_9ACTN</name>
<proteinExistence type="inferred from homology"/>
<dbReference type="SFLD" id="SFLDF00274">
    <property type="entry name" value="ribosomal_protein_S12_methylth"/>
    <property type="match status" value="1"/>
</dbReference>
<sequence length="492" mass="53154">MAQTTVHLISLGCARNDVDSGELAARLEAGGFTLVDDPEQADALMVNTCGFIEQAKKDSIDTILAVADHKTDGRAKTVVAVGCLAQRYGRELAEALPEADAVLGFDDYTVIADRLRRLLAGDRLEPPEPRQDRRRLLPITPVDRQQAAASRNPVEPPKHLLPASGPRLLRRRLGDEPWAPLKIASGCDRRCAFCAIPGFRGAYLSREPDELVTEARWLVEQGVRELMLVSENSSSYGKDLGDRGALEKLLGELSRIDGLERIRVSYLQPAELRPGLLDAMLGTDKVVPYFDISFQHAAPAVLRRMRRYGDPESFLDLIGRIRSGAPQAGFRTNVIVGFPGETAEDIGVLADFLSEARMDVIGVFSYSDEEGTAAEKLDGHVDEDEIACRHRRISDLADELVNQRAAERIGERVSVLVESTGHEFAEGRAAHQGPEVDGITTLRIGPSGAPVRVGELVAATVVASDGADLVAEPVAGSGTGLHNEPGQGAQRA</sequence>
<keyword evidence="4 8" id="KW-0949">S-adenosyl-L-methionine</keyword>
<dbReference type="GO" id="GO:0035599">
    <property type="term" value="F:aspartic acid methylthiotransferase activity"/>
    <property type="evidence" value="ECO:0007669"/>
    <property type="project" value="TreeGrafter"/>
</dbReference>
<dbReference type="InterPro" id="IPR006638">
    <property type="entry name" value="Elp3/MiaA/NifB-like_rSAM"/>
</dbReference>
<evidence type="ECO:0000256" key="2">
    <source>
        <dbReference type="ARBA" id="ARBA00022490"/>
    </source>
</evidence>
<evidence type="ECO:0000256" key="8">
    <source>
        <dbReference type="HAMAP-Rule" id="MF_01865"/>
    </source>
</evidence>
<dbReference type="GO" id="GO:0005829">
    <property type="term" value="C:cytosol"/>
    <property type="evidence" value="ECO:0007669"/>
    <property type="project" value="TreeGrafter"/>
</dbReference>
<dbReference type="GO" id="GO:0035600">
    <property type="term" value="P:tRNA methylthiolation"/>
    <property type="evidence" value="ECO:0007669"/>
    <property type="project" value="UniProtKB-ARBA"/>
</dbReference>
<keyword evidence="12" id="KW-0687">Ribonucleoprotein</keyword>
<dbReference type="AlphaFoldDB" id="A0A8B3FQ18"/>
<dbReference type="SFLD" id="SFLDG01061">
    <property type="entry name" value="methylthiotransferase"/>
    <property type="match status" value="1"/>
</dbReference>
<feature type="binding site" evidence="8">
    <location>
        <position position="191"/>
    </location>
    <ligand>
        <name>[4Fe-4S] cluster</name>
        <dbReference type="ChEBI" id="CHEBI:49883"/>
        <label>2</label>
        <note>4Fe-4S-S-AdoMet</note>
    </ligand>
</feature>
<dbReference type="PANTHER" id="PTHR43837">
    <property type="entry name" value="RIBOSOMAL PROTEIN S12 METHYLTHIOTRANSFERASE RIMO"/>
    <property type="match status" value="1"/>
</dbReference>
<dbReference type="PROSITE" id="PS01278">
    <property type="entry name" value="MTTASE_RADICAL"/>
    <property type="match status" value="1"/>
</dbReference>
<dbReference type="Gene3D" id="2.40.50.140">
    <property type="entry name" value="Nucleic acid-binding proteins"/>
    <property type="match status" value="1"/>
</dbReference>
<dbReference type="InterPro" id="IPR005840">
    <property type="entry name" value="Ribosomal_uS12_MeSTrfase_RimO"/>
</dbReference>
<dbReference type="InterPro" id="IPR020612">
    <property type="entry name" value="Methylthiotransferase_CS"/>
</dbReference>
<dbReference type="PROSITE" id="PS51449">
    <property type="entry name" value="MTTASE_N"/>
    <property type="match status" value="1"/>
</dbReference>
<dbReference type="PANTHER" id="PTHR43837:SF1">
    <property type="entry name" value="RIBOSOMAL PROTEIN US12 METHYLTHIOTRANSFERASE RIMO"/>
    <property type="match status" value="1"/>
</dbReference>
<dbReference type="Proteomes" id="UP000279336">
    <property type="component" value="Unassembled WGS sequence"/>
</dbReference>
<dbReference type="GO" id="GO:0005840">
    <property type="term" value="C:ribosome"/>
    <property type="evidence" value="ECO:0007669"/>
    <property type="project" value="UniProtKB-KW"/>
</dbReference>
<dbReference type="InterPro" id="IPR012340">
    <property type="entry name" value="NA-bd_OB-fold"/>
</dbReference>
<evidence type="ECO:0000256" key="1">
    <source>
        <dbReference type="ARBA" id="ARBA00022485"/>
    </source>
</evidence>
<dbReference type="SUPFAM" id="SSF102114">
    <property type="entry name" value="Radical SAM enzymes"/>
    <property type="match status" value="1"/>
</dbReference>
<dbReference type="PROSITE" id="PS51918">
    <property type="entry name" value="RADICAL_SAM"/>
    <property type="match status" value="1"/>
</dbReference>
<dbReference type="NCBIfam" id="TIGR01125">
    <property type="entry name" value="30S ribosomal protein S12 methylthiotransferase RimO"/>
    <property type="match status" value="1"/>
</dbReference>
<keyword evidence="7 8" id="KW-0411">Iron-sulfur</keyword>
<dbReference type="InterPro" id="IPR058240">
    <property type="entry name" value="rSAM_sf"/>
</dbReference>
<dbReference type="Pfam" id="PF18693">
    <property type="entry name" value="TRAM_2"/>
    <property type="match status" value="1"/>
</dbReference>
<protein>
    <recommendedName>
        <fullName evidence="8">Ribosomal protein uS12 methylthiotransferase RimO</fullName>
        <shortName evidence="8">uS12 MTTase</shortName>
        <shortName evidence="8">uS12 methylthiotransferase</shortName>
        <ecNumber evidence="8">2.8.4.4</ecNumber>
    </recommendedName>
    <alternativeName>
        <fullName evidence="8">Ribosomal protein uS12 (aspartate-C(3))-methylthiotransferase</fullName>
    </alternativeName>
    <alternativeName>
        <fullName evidence="8">Ribosome maturation factor RimO</fullName>
    </alternativeName>
</protein>
<dbReference type="SFLD" id="SFLDG01082">
    <property type="entry name" value="B12-binding_domain_containing"/>
    <property type="match status" value="1"/>
</dbReference>
<gene>
    <name evidence="8 12" type="primary">rimO</name>
    <name evidence="12" type="ORF">D7U36_00340</name>
</gene>
<dbReference type="SMART" id="SM00729">
    <property type="entry name" value="Elp3"/>
    <property type="match status" value="1"/>
</dbReference>
<dbReference type="SFLD" id="SFLDS00029">
    <property type="entry name" value="Radical_SAM"/>
    <property type="match status" value="1"/>
</dbReference>
<reference evidence="12 13" key="1">
    <citation type="submission" date="2018-10" db="EMBL/GenBank/DDBJ databases">
        <title>Propionibacterium australiense Genome Sequencing and Assembly.</title>
        <authorList>
            <person name="Bernier A.-M."/>
            <person name="Bernard K."/>
        </authorList>
    </citation>
    <scope>NUCLEOTIDE SEQUENCE [LARGE SCALE GENOMIC DNA]</scope>
    <source>
        <strain evidence="12 13">NML98A078</strain>
    </source>
</reference>
<comment type="function">
    <text evidence="8">Catalyzes the methylthiolation of an aspartic acid residue of ribosomal protein uS12.</text>
</comment>
<evidence type="ECO:0000256" key="7">
    <source>
        <dbReference type="ARBA" id="ARBA00023014"/>
    </source>
</evidence>
<dbReference type="OrthoDB" id="9805215at2"/>
<evidence type="ECO:0000256" key="5">
    <source>
        <dbReference type="ARBA" id="ARBA00022723"/>
    </source>
</evidence>
<dbReference type="Pfam" id="PF00919">
    <property type="entry name" value="UPF0004"/>
    <property type="match status" value="1"/>
</dbReference>
<dbReference type="InterPro" id="IPR013848">
    <property type="entry name" value="Methylthiotransferase_N"/>
</dbReference>
<dbReference type="GO" id="GO:0051539">
    <property type="term" value="F:4 iron, 4 sulfur cluster binding"/>
    <property type="evidence" value="ECO:0007669"/>
    <property type="project" value="UniProtKB-UniRule"/>
</dbReference>
<dbReference type="Gene3D" id="3.40.50.12160">
    <property type="entry name" value="Methylthiotransferase, N-terminal domain"/>
    <property type="match status" value="1"/>
</dbReference>
<keyword evidence="1 8" id="KW-0004">4Fe-4S</keyword>
<dbReference type="InterPro" id="IPR007197">
    <property type="entry name" value="rSAM"/>
</dbReference>
<feature type="domain" description="MTTase N-terminal" evidence="10">
    <location>
        <begin position="4"/>
        <end position="120"/>
    </location>
</feature>
<dbReference type="InterPro" id="IPR023404">
    <property type="entry name" value="rSAM_horseshoe"/>
</dbReference>
<keyword evidence="12" id="KW-0689">Ribosomal protein</keyword>
<keyword evidence="3 8" id="KW-0808">Transferase</keyword>
<dbReference type="GO" id="GO:0103039">
    <property type="term" value="F:protein methylthiotransferase activity"/>
    <property type="evidence" value="ECO:0007669"/>
    <property type="project" value="UniProtKB-EC"/>
</dbReference>
<feature type="region of interest" description="Disordered" evidence="9">
    <location>
        <begin position="473"/>
        <end position="492"/>
    </location>
</feature>
<dbReference type="NCBIfam" id="TIGR00089">
    <property type="entry name" value="MiaB/RimO family radical SAM methylthiotransferase"/>
    <property type="match status" value="1"/>
</dbReference>
<comment type="cofactor">
    <cofactor evidence="8">
        <name>[4Fe-4S] cluster</name>
        <dbReference type="ChEBI" id="CHEBI:49883"/>
    </cofactor>
    <text evidence="8">Binds 2 [4Fe-4S] clusters. One cluster is coordinated with 3 cysteines and an exchangeable S-adenosyl-L-methionine.</text>
</comment>
<evidence type="ECO:0000313" key="13">
    <source>
        <dbReference type="Proteomes" id="UP000279336"/>
    </source>
</evidence>
<accession>A0A8B3FQ18</accession>
<dbReference type="HAMAP" id="MF_01865">
    <property type="entry name" value="MTTase_RimO"/>
    <property type="match status" value="1"/>
</dbReference>
<evidence type="ECO:0000256" key="4">
    <source>
        <dbReference type="ARBA" id="ARBA00022691"/>
    </source>
</evidence>
<dbReference type="Pfam" id="PF04055">
    <property type="entry name" value="Radical_SAM"/>
    <property type="match status" value="1"/>
</dbReference>
<keyword evidence="2 8" id="KW-0963">Cytoplasm</keyword>
<dbReference type="InterPro" id="IPR038135">
    <property type="entry name" value="Methylthiotransferase_N_sf"/>
</dbReference>
<comment type="subcellular location">
    <subcellularLocation>
        <location evidence="8">Cytoplasm</location>
    </subcellularLocation>
</comment>
<dbReference type="InterPro" id="IPR005839">
    <property type="entry name" value="Methylthiotransferase"/>
</dbReference>
<dbReference type="Gene3D" id="3.80.30.20">
    <property type="entry name" value="tm_1862 like domain"/>
    <property type="match status" value="1"/>
</dbReference>
<evidence type="ECO:0000256" key="3">
    <source>
        <dbReference type="ARBA" id="ARBA00022679"/>
    </source>
</evidence>
<dbReference type="GO" id="GO:0046872">
    <property type="term" value="F:metal ion binding"/>
    <property type="evidence" value="ECO:0007669"/>
    <property type="project" value="UniProtKB-KW"/>
</dbReference>
<comment type="caution">
    <text evidence="12">The sequence shown here is derived from an EMBL/GenBank/DDBJ whole genome shotgun (WGS) entry which is preliminary data.</text>
</comment>
<dbReference type="RefSeq" id="WP_121587774.1">
    <property type="nucleotide sequence ID" value="NZ_RCIW01000001.1"/>
</dbReference>
<dbReference type="CDD" id="cd01335">
    <property type="entry name" value="Radical_SAM"/>
    <property type="match status" value="1"/>
</dbReference>
<keyword evidence="6 8" id="KW-0408">Iron</keyword>
<evidence type="ECO:0000256" key="9">
    <source>
        <dbReference type="SAM" id="MobiDB-lite"/>
    </source>
</evidence>
<comment type="catalytic activity">
    <reaction evidence="8">
        <text>L-aspartate(89)-[ribosomal protein uS12]-hydrogen + (sulfur carrier)-SH + AH2 + 2 S-adenosyl-L-methionine = 3-methylsulfanyl-L-aspartate(89)-[ribosomal protein uS12]-hydrogen + (sulfur carrier)-H + 5'-deoxyadenosine + L-methionine + A + S-adenosyl-L-homocysteine + 2 H(+)</text>
        <dbReference type="Rhea" id="RHEA:37087"/>
        <dbReference type="Rhea" id="RHEA-COMP:10460"/>
        <dbReference type="Rhea" id="RHEA-COMP:10461"/>
        <dbReference type="Rhea" id="RHEA-COMP:14737"/>
        <dbReference type="Rhea" id="RHEA-COMP:14739"/>
        <dbReference type="ChEBI" id="CHEBI:13193"/>
        <dbReference type="ChEBI" id="CHEBI:15378"/>
        <dbReference type="ChEBI" id="CHEBI:17319"/>
        <dbReference type="ChEBI" id="CHEBI:17499"/>
        <dbReference type="ChEBI" id="CHEBI:29917"/>
        <dbReference type="ChEBI" id="CHEBI:29961"/>
        <dbReference type="ChEBI" id="CHEBI:57844"/>
        <dbReference type="ChEBI" id="CHEBI:57856"/>
        <dbReference type="ChEBI" id="CHEBI:59789"/>
        <dbReference type="ChEBI" id="CHEBI:64428"/>
        <dbReference type="ChEBI" id="CHEBI:73599"/>
        <dbReference type="EC" id="2.8.4.4"/>
    </reaction>
</comment>
<dbReference type="EC" id="2.8.4.4" evidence="8"/>
<dbReference type="FunFam" id="3.80.30.20:FF:000001">
    <property type="entry name" value="tRNA-2-methylthio-N(6)-dimethylallyladenosine synthase 2"/>
    <property type="match status" value="1"/>
</dbReference>
<evidence type="ECO:0000256" key="6">
    <source>
        <dbReference type="ARBA" id="ARBA00023004"/>
    </source>
</evidence>
<feature type="binding site" evidence="8">
    <location>
        <position position="49"/>
    </location>
    <ligand>
        <name>[4Fe-4S] cluster</name>
        <dbReference type="ChEBI" id="CHEBI:49883"/>
        <label>1</label>
    </ligand>
</feature>
<feature type="binding site" evidence="8">
    <location>
        <position position="187"/>
    </location>
    <ligand>
        <name>[4Fe-4S] cluster</name>
        <dbReference type="ChEBI" id="CHEBI:49883"/>
        <label>2</label>
        <note>4Fe-4S-S-AdoMet</note>
    </ligand>
</feature>
<dbReference type="InterPro" id="IPR002792">
    <property type="entry name" value="TRAM_dom"/>
</dbReference>
<evidence type="ECO:0000259" key="11">
    <source>
        <dbReference type="PROSITE" id="PS51918"/>
    </source>
</evidence>
<keyword evidence="5 8" id="KW-0479">Metal-binding</keyword>
<feature type="binding site" evidence="8">
    <location>
        <position position="83"/>
    </location>
    <ligand>
        <name>[4Fe-4S] cluster</name>
        <dbReference type="ChEBI" id="CHEBI:49883"/>
        <label>1</label>
    </ligand>
</feature>
<feature type="binding site" evidence="8">
    <location>
        <position position="13"/>
    </location>
    <ligand>
        <name>[4Fe-4S] cluster</name>
        <dbReference type="ChEBI" id="CHEBI:49883"/>
        <label>1</label>
    </ligand>
</feature>